<reference evidence="5" key="1">
    <citation type="submission" date="2024-06" db="EMBL/GenBank/DDBJ databases">
        <authorList>
            <person name="Li T."/>
            <person name="Gao R."/>
        </authorList>
    </citation>
    <scope>NUCLEOTIDE SEQUENCE</scope>
    <source>
        <strain evidence="5">ZPR3</strain>
        <plasmid evidence="5">unnamed1</plasmid>
    </source>
</reference>
<proteinExistence type="predicted"/>
<keyword evidence="2 3" id="KW-0732">Signal</keyword>
<feature type="chain" id="PRO_5043683596" evidence="3">
    <location>
        <begin position="21"/>
        <end position="275"/>
    </location>
</feature>
<sequence>MKAKFSLILASLGLATLAFAGPSHAQSALDNIVNSKKLRCGIMLDSPPAGYRDQNNQPDGYDVTYCKDMAKALGAEPEIVETPSPDRIPALVSNRIDVLIASTTPTPARALTVAFTQPYTNNIMTVVTRKDTGITQYSDLASKKLGGVVGTTPEQLFKEELAKGWQGSGATYTGYASDAESYLALQQGKIDAILISAGVFKALSESGQFPEFVASGIAPLADFGSIAVRRDDQQFLNWARVFVFNQVASGRWAEVYHKYYGNGPLPPLTSQGINF</sequence>
<dbReference type="GO" id="GO:0042597">
    <property type="term" value="C:periplasmic space"/>
    <property type="evidence" value="ECO:0007669"/>
    <property type="project" value="UniProtKB-SubCell"/>
</dbReference>
<evidence type="ECO:0000256" key="1">
    <source>
        <dbReference type="ARBA" id="ARBA00004418"/>
    </source>
</evidence>
<feature type="signal peptide" evidence="3">
    <location>
        <begin position="1"/>
        <end position="20"/>
    </location>
</feature>
<name>A0AAU7RY27_9HYPH</name>
<feature type="domain" description="Solute-binding protein family 3/N-terminal" evidence="4">
    <location>
        <begin position="37"/>
        <end position="263"/>
    </location>
</feature>
<dbReference type="Pfam" id="PF00497">
    <property type="entry name" value="SBP_bac_3"/>
    <property type="match status" value="1"/>
</dbReference>
<organism evidence="5">
    <name type="scientific">Rhizobium sp. ZPR3</name>
    <dbReference type="NCBI Taxonomy" id="3158967"/>
    <lineage>
        <taxon>Bacteria</taxon>
        <taxon>Pseudomonadati</taxon>
        <taxon>Pseudomonadota</taxon>
        <taxon>Alphaproteobacteria</taxon>
        <taxon>Hyphomicrobiales</taxon>
        <taxon>Rhizobiaceae</taxon>
        <taxon>Rhizobium/Agrobacterium group</taxon>
        <taxon>Rhizobium</taxon>
    </lineage>
</organism>
<gene>
    <name evidence="5" type="ORF">ABM479_24255</name>
</gene>
<evidence type="ECO:0000313" key="5">
    <source>
        <dbReference type="EMBL" id="XBT95073.1"/>
    </source>
</evidence>
<dbReference type="InterPro" id="IPR001638">
    <property type="entry name" value="Solute-binding_3/MltF_N"/>
</dbReference>
<geneLocation type="plasmid" evidence="5">
    <name>unnamed1</name>
</geneLocation>
<protein>
    <submittedName>
        <fullName evidence="5">Transporter substrate-binding domain-containing protein</fullName>
    </submittedName>
</protein>
<evidence type="ECO:0000256" key="2">
    <source>
        <dbReference type="ARBA" id="ARBA00022729"/>
    </source>
</evidence>
<dbReference type="SUPFAM" id="SSF53850">
    <property type="entry name" value="Periplasmic binding protein-like II"/>
    <property type="match status" value="1"/>
</dbReference>
<dbReference type="EMBL" id="CP157961">
    <property type="protein sequence ID" value="XBT95073.1"/>
    <property type="molecule type" value="Genomic_DNA"/>
</dbReference>
<dbReference type="SMART" id="SM00062">
    <property type="entry name" value="PBPb"/>
    <property type="match status" value="1"/>
</dbReference>
<dbReference type="CDD" id="cd13696">
    <property type="entry name" value="PBP2_Atu4678_like"/>
    <property type="match status" value="1"/>
</dbReference>
<evidence type="ECO:0000256" key="3">
    <source>
        <dbReference type="SAM" id="SignalP"/>
    </source>
</evidence>
<dbReference type="PANTHER" id="PTHR35936:SF38">
    <property type="entry name" value="GLUTAMINE-BINDING PERIPLASMIC PROTEIN"/>
    <property type="match status" value="1"/>
</dbReference>
<dbReference type="RefSeq" id="WP_349959204.1">
    <property type="nucleotide sequence ID" value="NZ_CP157961.1"/>
</dbReference>
<comment type="subcellular location">
    <subcellularLocation>
        <location evidence="1">Periplasm</location>
    </subcellularLocation>
</comment>
<accession>A0AAU7RY27</accession>
<keyword evidence="5" id="KW-0614">Plasmid</keyword>
<evidence type="ECO:0000259" key="4">
    <source>
        <dbReference type="SMART" id="SM00062"/>
    </source>
</evidence>
<dbReference type="PANTHER" id="PTHR35936">
    <property type="entry name" value="MEMBRANE-BOUND LYTIC MUREIN TRANSGLYCOSYLASE F"/>
    <property type="match status" value="1"/>
</dbReference>
<dbReference type="AlphaFoldDB" id="A0AAU7RY27"/>
<dbReference type="Gene3D" id="3.40.190.10">
    <property type="entry name" value="Periplasmic binding protein-like II"/>
    <property type="match status" value="2"/>
</dbReference>